<keyword evidence="5" id="KW-0479">Metal-binding</keyword>
<dbReference type="Pfam" id="PF05773">
    <property type="entry name" value="RWD"/>
    <property type="match status" value="1"/>
</dbReference>
<comment type="catalytic activity">
    <reaction evidence="1">
        <text>[E2 ubiquitin-conjugating enzyme]-S-ubiquitinyl-L-cysteine + [acceptor protein]-L-lysine = [E2 ubiquitin-conjugating enzyme]-L-cysteine + [acceptor protein]-N(6)-ubiquitinyl-L-lysine.</text>
        <dbReference type="EC" id="2.3.2.31"/>
    </reaction>
</comment>
<evidence type="ECO:0000259" key="13">
    <source>
        <dbReference type="PROSITE" id="PS50089"/>
    </source>
</evidence>
<evidence type="ECO:0000313" key="17">
    <source>
        <dbReference type="Proteomes" id="UP000651452"/>
    </source>
</evidence>
<dbReference type="SMART" id="SM00647">
    <property type="entry name" value="IBR"/>
    <property type="match status" value="1"/>
</dbReference>
<accession>A0A8H7JAK8</accession>
<evidence type="ECO:0000256" key="3">
    <source>
        <dbReference type="ARBA" id="ARBA00012251"/>
    </source>
</evidence>
<dbReference type="Gene3D" id="3.10.110.10">
    <property type="entry name" value="Ubiquitin Conjugating Enzyme"/>
    <property type="match status" value="1"/>
</dbReference>
<keyword evidence="4" id="KW-0808">Transferase</keyword>
<keyword evidence="7 11" id="KW-0863">Zinc-finger</keyword>
<sequence>MDSESDERTEELDTLQSIYPELVHDAANPYTAALDLLVAPTKPLPVTFAPGHDIQRLAYLPTLHVDIHLPAEYPNHGPPHIRITTTPPWLPEPSAQKLADEVKSIWDEYGGGMVLFAYITSLQEQAETCFGLDDLTLPASMRKELLAYSRRMKRELFDKETFDCQVCLEPKKGSACYRMERCSHVFCVACLQDYYNNCITEGAVNNVKCMSTECGKLAPGTRRKERLLSPKELLQIPLPREQVERYVNIKRKKKMESDPNIMFCPRTWCQGAMRSDKYPKIKDISTMDSSDSEAEDEDRQAQPVAPTGPEKRAVGIRGMDRLAVCEDCTLAFCVVCLSSWHGDFVRCEPRDANQLTEEDQASLNFIMKNTSPCAYCSVPCQKSFGCNHMTCAQCKTHFCYLCGAWLDPGRPYQHFNDPKNKACFQRLMDGAEGDMVNGDVQFGGRRGAEQLADFWEQEAMRIQMQVNDEDTR</sequence>
<name>A0A8H7JAK8_9PLEO</name>
<dbReference type="InterPro" id="IPR017907">
    <property type="entry name" value="Znf_RING_CS"/>
</dbReference>
<dbReference type="SUPFAM" id="SSF54495">
    <property type="entry name" value="UBC-like"/>
    <property type="match status" value="1"/>
</dbReference>
<comment type="caution">
    <text evidence="16">The sequence shown here is derived from an EMBL/GenBank/DDBJ whole genome shotgun (WGS) entry which is preliminary data.</text>
</comment>
<dbReference type="CDD" id="cd23134">
    <property type="entry name" value="RING-HC_ITT1-like"/>
    <property type="match status" value="1"/>
</dbReference>
<evidence type="ECO:0000256" key="4">
    <source>
        <dbReference type="ARBA" id="ARBA00022679"/>
    </source>
</evidence>
<dbReference type="Gene3D" id="1.20.120.1750">
    <property type="match status" value="1"/>
</dbReference>
<dbReference type="EMBL" id="RZGK01000002">
    <property type="protein sequence ID" value="KAF9701160.1"/>
    <property type="molecule type" value="Genomic_DNA"/>
</dbReference>
<proteinExistence type="inferred from homology"/>
<dbReference type="Pfam" id="PF01485">
    <property type="entry name" value="IBR"/>
    <property type="match status" value="1"/>
</dbReference>
<dbReference type="PROSITE" id="PS00518">
    <property type="entry name" value="ZF_RING_1"/>
    <property type="match status" value="1"/>
</dbReference>
<evidence type="ECO:0000256" key="5">
    <source>
        <dbReference type="ARBA" id="ARBA00022723"/>
    </source>
</evidence>
<dbReference type="EC" id="2.3.2.31" evidence="3"/>
<dbReference type="Gene3D" id="3.30.40.10">
    <property type="entry name" value="Zinc/RING finger domain, C3HC4 (zinc finger)"/>
    <property type="match status" value="1"/>
</dbReference>
<dbReference type="SMART" id="SM00591">
    <property type="entry name" value="RWD"/>
    <property type="match status" value="1"/>
</dbReference>
<dbReference type="PROSITE" id="PS51873">
    <property type="entry name" value="TRIAD"/>
    <property type="match status" value="1"/>
</dbReference>
<keyword evidence="6" id="KW-0677">Repeat</keyword>
<dbReference type="InterPro" id="IPR002867">
    <property type="entry name" value="IBR_dom"/>
</dbReference>
<evidence type="ECO:0000256" key="9">
    <source>
        <dbReference type="ARBA" id="ARBA00022833"/>
    </source>
</evidence>
<dbReference type="SUPFAM" id="SSF57850">
    <property type="entry name" value="RING/U-box"/>
    <property type="match status" value="2"/>
</dbReference>
<evidence type="ECO:0000256" key="2">
    <source>
        <dbReference type="ARBA" id="ARBA00004906"/>
    </source>
</evidence>
<evidence type="ECO:0000259" key="14">
    <source>
        <dbReference type="PROSITE" id="PS50908"/>
    </source>
</evidence>
<dbReference type="OrthoDB" id="1431934at2759"/>
<dbReference type="GO" id="GO:0016567">
    <property type="term" value="P:protein ubiquitination"/>
    <property type="evidence" value="ECO:0007669"/>
    <property type="project" value="InterPro"/>
</dbReference>
<dbReference type="InterPro" id="IPR013083">
    <property type="entry name" value="Znf_RING/FYVE/PHD"/>
</dbReference>
<evidence type="ECO:0000256" key="10">
    <source>
        <dbReference type="ARBA" id="ARBA00044508"/>
    </source>
</evidence>
<keyword evidence="17" id="KW-1185">Reference proteome</keyword>
<keyword evidence="8" id="KW-0833">Ubl conjugation pathway</keyword>
<evidence type="ECO:0000256" key="6">
    <source>
        <dbReference type="ARBA" id="ARBA00022737"/>
    </source>
</evidence>
<evidence type="ECO:0000256" key="11">
    <source>
        <dbReference type="PROSITE-ProRule" id="PRU00175"/>
    </source>
</evidence>
<dbReference type="InterPro" id="IPR016135">
    <property type="entry name" value="UBQ-conjugating_enzyme/RWD"/>
</dbReference>
<dbReference type="InterPro" id="IPR047548">
    <property type="entry name" value="Rcat_RBR_RNF14"/>
</dbReference>
<evidence type="ECO:0000259" key="15">
    <source>
        <dbReference type="PROSITE" id="PS51873"/>
    </source>
</evidence>
<dbReference type="InterPro" id="IPR031127">
    <property type="entry name" value="E3_UB_ligase_RBR"/>
</dbReference>
<dbReference type="FunFam" id="3.30.40.10:FF:000416">
    <property type="entry name" value="RBR-type E3 ubiquitin transferase"/>
    <property type="match status" value="1"/>
</dbReference>
<evidence type="ECO:0000256" key="1">
    <source>
        <dbReference type="ARBA" id="ARBA00001798"/>
    </source>
</evidence>
<dbReference type="PROSITE" id="PS50908">
    <property type="entry name" value="RWD"/>
    <property type="match status" value="1"/>
</dbReference>
<keyword evidence="9" id="KW-0862">Zinc</keyword>
<dbReference type="PANTHER" id="PTHR11685">
    <property type="entry name" value="RBR FAMILY RING FINGER AND IBR DOMAIN-CONTAINING"/>
    <property type="match status" value="1"/>
</dbReference>
<feature type="region of interest" description="Disordered" evidence="12">
    <location>
        <begin position="280"/>
        <end position="312"/>
    </location>
</feature>
<dbReference type="GO" id="GO:0008270">
    <property type="term" value="F:zinc ion binding"/>
    <property type="evidence" value="ECO:0007669"/>
    <property type="project" value="UniProtKB-KW"/>
</dbReference>
<evidence type="ECO:0000256" key="12">
    <source>
        <dbReference type="SAM" id="MobiDB-lite"/>
    </source>
</evidence>
<feature type="domain" description="RING-type" evidence="13">
    <location>
        <begin position="164"/>
        <end position="198"/>
    </location>
</feature>
<dbReference type="GO" id="GO:0061630">
    <property type="term" value="F:ubiquitin protein ligase activity"/>
    <property type="evidence" value="ECO:0007669"/>
    <property type="project" value="UniProtKB-EC"/>
</dbReference>
<reference evidence="16" key="1">
    <citation type="submission" date="2018-12" db="EMBL/GenBank/DDBJ databases">
        <authorList>
            <person name="Syme R.A."/>
            <person name="Farfan-Caceres L."/>
            <person name="Lichtenzveig J."/>
        </authorList>
    </citation>
    <scope>NUCLEOTIDE SEQUENCE</scope>
    <source>
        <strain evidence="16">Al4</strain>
    </source>
</reference>
<protein>
    <recommendedName>
        <fullName evidence="3">RBR-type E3 ubiquitin transferase</fullName>
        <ecNumber evidence="3">2.3.2.31</ecNumber>
    </recommendedName>
</protein>
<dbReference type="PROSITE" id="PS50089">
    <property type="entry name" value="ZF_RING_2"/>
    <property type="match status" value="1"/>
</dbReference>
<evidence type="ECO:0000256" key="7">
    <source>
        <dbReference type="ARBA" id="ARBA00022771"/>
    </source>
</evidence>
<evidence type="ECO:0000256" key="8">
    <source>
        <dbReference type="ARBA" id="ARBA00022786"/>
    </source>
</evidence>
<organism evidence="16 17">
    <name type="scientific">Ascochyta lentis</name>
    <dbReference type="NCBI Taxonomy" id="205686"/>
    <lineage>
        <taxon>Eukaryota</taxon>
        <taxon>Fungi</taxon>
        <taxon>Dikarya</taxon>
        <taxon>Ascomycota</taxon>
        <taxon>Pezizomycotina</taxon>
        <taxon>Dothideomycetes</taxon>
        <taxon>Pleosporomycetidae</taxon>
        <taxon>Pleosporales</taxon>
        <taxon>Pleosporineae</taxon>
        <taxon>Didymellaceae</taxon>
        <taxon>Ascochyta</taxon>
    </lineage>
</organism>
<dbReference type="Proteomes" id="UP000651452">
    <property type="component" value="Unassembled WGS sequence"/>
</dbReference>
<dbReference type="InterPro" id="IPR044066">
    <property type="entry name" value="TRIAD_supradom"/>
</dbReference>
<gene>
    <name evidence="16" type="ORF">EKO04_000349</name>
</gene>
<dbReference type="AlphaFoldDB" id="A0A8H7JAK8"/>
<reference evidence="16" key="2">
    <citation type="submission" date="2020-09" db="EMBL/GenBank/DDBJ databases">
        <title>Reference genome assembly for Australian Ascochyta lentis isolate Al4.</title>
        <authorList>
            <person name="Lee R.C."/>
            <person name="Farfan-Caceres L.M."/>
            <person name="Debler J.W."/>
            <person name="Williams A.H."/>
            <person name="Henares B.M."/>
        </authorList>
    </citation>
    <scope>NUCLEOTIDE SEQUENCE</scope>
    <source>
        <strain evidence="16">Al4</strain>
    </source>
</reference>
<feature type="domain" description="RWD" evidence="14">
    <location>
        <begin position="10"/>
        <end position="129"/>
    </location>
</feature>
<dbReference type="InterPro" id="IPR001841">
    <property type="entry name" value="Znf_RING"/>
</dbReference>
<feature type="domain" description="RING-type" evidence="15">
    <location>
        <begin position="160"/>
        <end position="427"/>
    </location>
</feature>
<dbReference type="CDD" id="cd23820">
    <property type="entry name" value="RWD_RNF14"/>
    <property type="match status" value="1"/>
</dbReference>
<dbReference type="InterPro" id="IPR006575">
    <property type="entry name" value="RWD_dom"/>
</dbReference>
<comment type="similarity">
    <text evidence="10">Belongs to the RBR family. RNF14 subfamily.</text>
</comment>
<evidence type="ECO:0000313" key="16">
    <source>
        <dbReference type="EMBL" id="KAF9701160.1"/>
    </source>
</evidence>
<dbReference type="CDD" id="cd20354">
    <property type="entry name" value="Rcat_RBR_RNF14"/>
    <property type="match status" value="1"/>
</dbReference>
<dbReference type="Pfam" id="PF22191">
    <property type="entry name" value="IBR_1"/>
    <property type="match status" value="1"/>
</dbReference>
<comment type="pathway">
    <text evidence="2">Protein modification; protein ubiquitination.</text>
</comment>